<keyword evidence="4 11" id="KW-0762">Sugar transport</keyword>
<dbReference type="Proteomes" id="UP000517712">
    <property type="component" value="Unassembled WGS sequence"/>
</dbReference>
<keyword evidence="7 11" id="KW-0067">ATP-binding</keyword>
<accession>A0A7W9CA85</accession>
<keyword evidence="3" id="KW-1003">Cell membrane</keyword>
<dbReference type="CDD" id="cd03216">
    <property type="entry name" value="ABC_Carb_Monos_I"/>
    <property type="match status" value="1"/>
</dbReference>
<dbReference type="SMART" id="SM00382">
    <property type="entry name" value="AAA"/>
    <property type="match status" value="2"/>
</dbReference>
<evidence type="ECO:0000259" key="10">
    <source>
        <dbReference type="PROSITE" id="PS50893"/>
    </source>
</evidence>
<evidence type="ECO:0000256" key="2">
    <source>
        <dbReference type="ARBA" id="ARBA00022448"/>
    </source>
</evidence>
<sequence length="522" mass="56805">MSSTATMPAVSGPILEMRGITKEFPGVKALSDVSISVKAGEIHAICGENGAGKSTLMKVLSGVYPHGTYDGQILLYGEEQRFKDIASSEQAGIAIIHQELALIPELSITENIFLGNEIAAGGVIDWSAAKVRATELLARVGLDEDPDIAIKHLGVGKQQLIEIAKALNKDVRLLILDEPTAALNENDSQHLLDLILGLKAKGIASIMISHKLNEIEQIADEITIIRDGRTVETLDITKGEINEDRIIRGMVGRSLESRYPDRTPDIGEVFFEVKDWWVQHPTVSERMVVKGSSIDVRRGEVVGIAGLMGAGRTEFARSIFGRSYGTFLSGQLFKDGEEIELRDVSSAIRHGLAYVSEDRKTLGLNLLDTIKRAIVSAKLSKITARGVVDGRQEYAVAENYRKALRIKTPNVEEGVSKLSGGNQQKVVLAKWMFTDPDLLILDEPTRGIDVGAKYEIYSIINELAAAGKGVIVISSELPELMGISDRIYTIFEGRVTDCIPADQATPEALMRSMTSTNQKANA</sequence>
<dbReference type="GO" id="GO:0005524">
    <property type="term" value="F:ATP binding"/>
    <property type="evidence" value="ECO:0007669"/>
    <property type="project" value="UniProtKB-KW"/>
</dbReference>
<dbReference type="GO" id="GO:0016887">
    <property type="term" value="F:ATP hydrolysis activity"/>
    <property type="evidence" value="ECO:0007669"/>
    <property type="project" value="InterPro"/>
</dbReference>
<dbReference type="InterPro" id="IPR050107">
    <property type="entry name" value="ABC_carbohydrate_import_ATPase"/>
</dbReference>
<evidence type="ECO:0000256" key="4">
    <source>
        <dbReference type="ARBA" id="ARBA00022597"/>
    </source>
</evidence>
<dbReference type="NCBIfam" id="NF040905">
    <property type="entry name" value="GguA"/>
    <property type="match status" value="1"/>
</dbReference>
<evidence type="ECO:0000256" key="6">
    <source>
        <dbReference type="ARBA" id="ARBA00022741"/>
    </source>
</evidence>
<keyword evidence="8" id="KW-1278">Translocase</keyword>
<keyword evidence="5" id="KW-0677">Repeat</keyword>
<evidence type="ECO:0000313" key="12">
    <source>
        <dbReference type="Proteomes" id="UP000517712"/>
    </source>
</evidence>
<gene>
    <name evidence="11" type="ORF">HD600_000357</name>
</gene>
<keyword evidence="9" id="KW-0472">Membrane</keyword>
<dbReference type="PANTHER" id="PTHR43790">
    <property type="entry name" value="CARBOHYDRATE TRANSPORT ATP-BINDING PROTEIN MG119-RELATED"/>
    <property type="match status" value="1"/>
</dbReference>
<dbReference type="Gene3D" id="3.40.50.300">
    <property type="entry name" value="P-loop containing nucleotide triphosphate hydrolases"/>
    <property type="match status" value="2"/>
</dbReference>
<dbReference type="InterPro" id="IPR017871">
    <property type="entry name" value="ABC_transporter-like_CS"/>
</dbReference>
<proteinExistence type="predicted"/>
<dbReference type="Pfam" id="PF00005">
    <property type="entry name" value="ABC_tran"/>
    <property type="match status" value="2"/>
</dbReference>
<evidence type="ECO:0000313" key="11">
    <source>
        <dbReference type="EMBL" id="MBB5741860.1"/>
    </source>
</evidence>
<feature type="domain" description="ABC transporter" evidence="10">
    <location>
        <begin position="271"/>
        <end position="517"/>
    </location>
</feature>
<organism evidence="11 12">
    <name type="scientific">Microbacterium ginsengiterrae</name>
    <dbReference type="NCBI Taxonomy" id="546115"/>
    <lineage>
        <taxon>Bacteria</taxon>
        <taxon>Bacillati</taxon>
        <taxon>Actinomycetota</taxon>
        <taxon>Actinomycetes</taxon>
        <taxon>Micrococcales</taxon>
        <taxon>Microbacteriaceae</taxon>
        <taxon>Microbacterium</taxon>
    </lineage>
</organism>
<comment type="subcellular location">
    <subcellularLocation>
        <location evidence="1">Cell membrane</location>
        <topology evidence="1">Peripheral membrane protein</topology>
    </subcellularLocation>
</comment>
<evidence type="ECO:0000256" key="5">
    <source>
        <dbReference type="ARBA" id="ARBA00022737"/>
    </source>
</evidence>
<evidence type="ECO:0000256" key="8">
    <source>
        <dbReference type="ARBA" id="ARBA00022967"/>
    </source>
</evidence>
<evidence type="ECO:0000256" key="9">
    <source>
        <dbReference type="ARBA" id="ARBA00023136"/>
    </source>
</evidence>
<comment type="caution">
    <text evidence="11">The sequence shown here is derived from an EMBL/GenBank/DDBJ whole genome shotgun (WGS) entry which is preliminary data.</text>
</comment>
<keyword evidence="6" id="KW-0547">Nucleotide-binding</keyword>
<feature type="domain" description="ABC transporter" evidence="10">
    <location>
        <begin position="15"/>
        <end position="252"/>
    </location>
</feature>
<keyword evidence="2" id="KW-0813">Transport</keyword>
<keyword evidence="12" id="KW-1185">Reference proteome</keyword>
<dbReference type="PANTHER" id="PTHR43790:SF1">
    <property type="entry name" value="XYLOSE IMPORT ATP-BINDING PROTEIN XYLG"/>
    <property type="match status" value="1"/>
</dbReference>
<protein>
    <submittedName>
        <fullName evidence="11">Putative multiple sugar transport system ATP-binding protein</fullName>
    </submittedName>
</protein>
<dbReference type="InterPro" id="IPR003439">
    <property type="entry name" value="ABC_transporter-like_ATP-bd"/>
</dbReference>
<evidence type="ECO:0000256" key="1">
    <source>
        <dbReference type="ARBA" id="ARBA00004202"/>
    </source>
</evidence>
<dbReference type="SUPFAM" id="SSF52540">
    <property type="entry name" value="P-loop containing nucleoside triphosphate hydrolases"/>
    <property type="match status" value="2"/>
</dbReference>
<dbReference type="PROSITE" id="PS50893">
    <property type="entry name" value="ABC_TRANSPORTER_2"/>
    <property type="match status" value="2"/>
</dbReference>
<dbReference type="FunFam" id="3.40.50.300:FF:000127">
    <property type="entry name" value="Ribose import ATP-binding protein RbsA"/>
    <property type="match status" value="1"/>
</dbReference>
<dbReference type="CDD" id="cd03215">
    <property type="entry name" value="ABC_Carb_Monos_II"/>
    <property type="match status" value="1"/>
</dbReference>
<reference evidence="11 12" key="1">
    <citation type="submission" date="2020-08" db="EMBL/GenBank/DDBJ databases">
        <title>Sequencing the genomes of 1000 actinobacteria strains.</title>
        <authorList>
            <person name="Klenk H.-P."/>
        </authorList>
    </citation>
    <scope>NUCLEOTIDE SEQUENCE [LARGE SCALE GENOMIC DNA]</scope>
    <source>
        <strain evidence="11 12">DSM 24823</strain>
    </source>
</reference>
<evidence type="ECO:0000256" key="3">
    <source>
        <dbReference type="ARBA" id="ARBA00022475"/>
    </source>
</evidence>
<name>A0A7W9CA85_9MICO</name>
<dbReference type="PROSITE" id="PS00211">
    <property type="entry name" value="ABC_TRANSPORTER_1"/>
    <property type="match status" value="1"/>
</dbReference>
<dbReference type="GO" id="GO:0005886">
    <property type="term" value="C:plasma membrane"/>
    <property type="evidence" value="ECO:0007669"/>
    <property type="project" value="UniProtKB-SubCell"/>
</dbReference>
<dbReference type="InterPro" id="IPR053466">
    <property type="entry name" value="L-arabinose_ABC_transporter"/>
</dbReference>
<dbReference type="EMBL" id="JACHMU010000001">
    <property type="protein sequence ID" value="MBB5741860.1"/>
    <property type="molecule type" value="Genomic_DNA"/>
</dbReference>
<evidence type="ECO:0000256" key="7">
    <source>
        <dbReference type="ARBA" id="ARBA00022840"/>
    </source>
</evidence>
<dbReference type="AlphaFoldDB" id="A0A7W9CA85"/>
<dbReference type="InterPro" id="IPR027417">
    <property type="entry name" value="P-loop_NTPase"/>
</dbReference>
<dbReference type="InterPro" id="IPR003593">
    <property type="entry name" value="AAA+_ATPase"/>
</dbReference>